<evidence type="ECO:0000256" key="2">
    <source>
        <dbReference type="ARBA" id="ARBA00022857"/>
    </source>
</evidence>
<comment type="similarity">
    <text evidence="1">Belongs to the NmrA-type oxidoreductase family. Isoflavone reductase subfamily.</text>
</comment>
<dbReference type="PANTHER" id="PTHR43349:SF4">
    <property type="entry name" value="PINORESINOL REDUCTASE 1-RELATED"/>
    <property type="match status" value="1"/>
</dbReference>
<proteinExistence type="inferred from homology"/>
<keyword evidence="6" id="KW-1185">Reference proteome</keyword>
<organism evidence="5 6">
    <name type="scientific">Taxus chinensis</name>
    <name type="common">Chinese yew</name>
    <name type="synonym">Taxus wallichiana var. chinensis</name>
    <dbReference type="NCBI Taxonomy" id="29808"/>
    <lineage>
        <taxon>Eukaryota</taxon>
        <taxon>Viridiplantae</taxon>
        <taxon>Streptophyta</taxon>
        <taxon>Embryophyta</taxon>
        <taxon>Tracheophyta</taxon>
        <taxon>Spermatophyta</taxon>
        <taxon>Pinopsida</taxon>
        <taxon>Pinidae</taxon>
        <taxon>Conifers II</taxon>
        <taxon>Cupressales</taxon>
        <taxon>Taxaceae</taxon>
        <taxon>Taxus</taxon>
    </lineage>
</organism>
<dbReference type="OMA" id="GISHFYH"/>
<dbReference type="Gene3D" id="3.90.25.10">
    <property type="entry name" value="UDP-galactose 4-epimerase, domain 1"/>
    <property type="match status" value="1"/>
</dbReference>
<dbReference type="Proteomes" id="UP000824469">
    <property type="component" value="Unassembled WGS sequence"/>
</dbReference>
<keyword evidence="2" id="KW-0521">NADP</keyword>
<name>A0AA38KIA7_TAXCH</name>
<sequence>MVKRSRVLIVGGTGFIGKRIVKASIGLGHPTFIMFRPELVSDIDKVQMLLSFKQLGAKLVEASLDDQERVVDALKQVDVVISALSGGILRHHILEQLKLVEAIKVAGNIKRFLPSEFGMDPDHLVHALEPGNITFSDKRKVRRAIEAAAIPHTYVSANMFAGFFAGGLAQFGRMMPPSHEVLIYGDGNAKGIWVDEEDAATYAIKTIDDPRTLNKTVYIRPPLNILSQKEVVEIWERLSGKSLKKTYVSAEEYLASMKGKSHVEKYAISHYYHMFIRGDMYNFEIGANGREATQLYPEVHYTRVDSYMQRYL</sequence>
<accession>A0AA38KIA7</accession>
<evidence type="ECO:0000313" key="6">
    <source>
        <dbReference type="Proteomes" id="UP000824469"/>
    </source>
</evidence>
<comment type="caution">
    <text evidence="5">The sequence shown here is derived from an EMBL/GenBank/DDBJ whole genome shotgun (WGS) entry which is preliminary data.</text>
</comment>
<dbReference type="InterPro" id="IPR050608">
    <property type="entry name" value="NmrA-type/Isoflavone_red_sf"/>
</dbReference>
<dbReference type="Pfam" id="PF05368">
    <property type="entry name" value="NmrA"/>
    <property type="match status" value="1"/>
</dbReference>
<dbReference type="CDD" id="cd05259">
    <property type="entry name" value="PCBER_SDR_a"/>
    <property type="match status" value="1"/>
</dbReference>
<evidence type="ECO:0000256" key="3">
    <source>
        <dbReference type="ARBA" id="ARBA00023002"/>
    </source>
</evidence>
<dbReference type="GO" id="GO:0010283">
    <property type="term" value="F:pinoresinol reductase activity"/>
    <property type="evidence" value="ECO:0007669"/>
    <property type="project" value="UniProtKB-ARBA"/>
</dbReference>
<evidence type="ECO:0000259" key="4">
    <source>
        <dbReference type="Pfam" id="PF05368"/>
    </source>
</evidence>
<gene>
    <name evidence="5" type="ORF">KI387_010078</name>
</gene>
<protein>
    <recommendedName>
        <fullName evidence="4">NmrA-like domain-containing protein</fullName>
    </recommendedName>
</protein>
<reference evidence="5 6" key="1">
    <citation type="journal article" date="2021" name="Nat. Plants">
        <title>The Taxus genome provides insights into paclitaxel biosynthesis.</title>
        <authorList>
            <person name="Xiong X."/>
            <person name="Gou J."/>
            <person name="Liao Q."/>
            <person name="Li Y."/>
            <person name="Zhou Q."/>
            <person name="Bi G."/>
            <person name="Li C."/>
            <person name="Du R."/>
            <person name="Wang X."/>
            <person name="Sun T."/>
            <person name="Guo L."/>
            <person name="Liang H."/>
            <person name="Lu P."/>
            <person name="Wu Y."/>
            <person name="Zhang Z."/>
            <person name="Ro D.K."/>
            <person name="Shang Y."/>
            <person name="Huang S."/>
            <person name="Yan J."/>
        </authorList>
    </citation>
    <scope>NUCLEOTIDE SEQUENCE [LARGE SCALE GENOMIC DNA]</scope>
    <source>
        <strain evidence="5">Ta-2019</strain>
    </source>
</reference>
<dbReference type="EMBL" id="JAHRHJ020000008">
    <property type="protein sequence ID" value="KAH9305674.1"/>
    <property type="molecule type" value="Genomic_DNA"/>
</dbReference>
<evidence type="ECO:0000313" key="5">
    <source>
        <dbReference type="EMBL" id="KAH9305674.1"/>
    </source>
</evidence>
<dbReference type="InterPro" id="IPR045312">
    <property type="entry name" value="PCBER-like"/>
</dbReference>
<evidence type="ECO:0000256" key="1">
    <source>
        <dbReference type="ARBA" id="ARBA00005725"/>
    </source>
</evidence>
<keyword evidence="3" id="KW-0560">Oxidoreductase</keyword>
<dbReference type="AlphaFoldDB" id="A0AA38KIA7"/>
<dbReference type="InterPro" id="IPR036291">
    <property type="entry name" value="NAD(P)-bd_dom_sf"/>
</dbReference>
<dbReference type="GO" id="GO:0009807">
    <property type="term" value="P:lignan biosynthetic process"/>
    <property type="evidence" value="ECO:0007669"/>
    <property type="project" value="UniProtKB-ARBA"/>
</dbReference>
<dbReference type="Gene3D" id="3.40.50.720">
    <property type="entry name" value="NAD(P)-binding Rossmann-like Domain"/>
    <property type="match status" value="1"/>
</dbReference>
<dbReference type="SUPFAM" id="SSF51735">
    <property type="entry name" value="NAD(P)-binding Rossmann-fold domains"/>
    <property type="match status" value="1"/>
</dbReference>
<dbReference type="PANTHER" id="PTHR43349">
    <property type="entry name" value="PINORESINOL REDUCTASE-RELATED"/>
    <property type="match status" value="1"/>
</dbReference>
<dbReference type="InterPro" id="IPR008030">
    <property type="entry name" value="NmrA-like"/>
</dbReference>
<feature type="domain" description="NmrA-like" evidence="4">
    <location>
        <begin position="4"/>
        <end position="308"/>
    </location>
</feature>